<name>A0A8J6PB05_9FLAO</name>
<dbReference type="RefSeq" id="WP_216714726.1">
    <property type="nucleotide sequence ID" value="NZ_JACVEL010000014.1"/>
</dbReference>
<proteinExistence type="predicted"/>
<dbReference type="EMBL" id="JACVEL010000014">
    <property type="protein sequence ID" value="MBC9813726.1"/>
    <property type="molecule type" value="Genomic_DNA"/>
</dbReference>
<organism evidence="1 2">
    <name type="scientific">Taishania pollutisoli</name>
    <dbReference type="NCBI Taxonomy" id="2766479"/>
    <lineage>
        <taxon>Bacteria</taxon>
        <taxon>Pseudomonadati</taxon>
        <taxon>Bacteroidota</taxon>
        <taxon>Flavobacteriia</taxon>
        <taxon>Flavobacteriales</taxon>
        <taxon>Crocinitomicaceae</taxon>
        <taxon>Taishania</taxon>
    </lineage>
</organism>
<reference evidence="1" key="1">
    <citation type="submission" date="2020-09" db="EMBL/GenBank/DDBJ databases">
        <title>Taishania pollutisoli gen. nov., sp. nov., Isolated from Tetrabromobisphenol A-Contaminated Soil.</title>
        <authorList>
            <person name="Chen Q."/>
        </authorList>
    </citation>
    <scope>NUCLEOTIDE SEQUENCE</scope>
    <source>
        <strain evidence="1">CZZ-1</strain>
    </source>
</reference>
<keyword evidence="2" id="KW-1185">Reference proteome</keyword>
<protein>
    <submittedName>
        <fullName evidence="1">Uncharacterized protein</fullName>
    </submittedName>
</protein>
<sequence>MNKIQLVIFCHSQKWLFVQTRTTMKERNRIRSENKNRIKEAIAAIEKTATDTGIIPLWHTIKAEKS</sequence>
<comment type="caution">
    <text evidence="1">The sequence shown here is derived from an EMBL/GenBank/DDBJ whole genome shotgun (WGS) entry which is preliminary data.</text>
</comment>
<gene>
    <name evidence="1" type="ORF">H9Y05_14725</name>
</gene>
<accession>A0A8J6PB05</accession>
<dbReference type="AlphaFoldDB" id="A0A8J6PB05"/>
<dbReference type="Proteomes" id="UP000652681">
    <property type="component" value="Unassembled WGS sequence"/>
</dbReference>
<evidence type="ECO:0000313" key="1">
    <source>
        <dbReference type="EMBL" id="MBC9813726.1"/>
    </source>
</evidence>
<evidence type="ECO:0000313" key="2">
    <source>
        <dbReference type="Proteomes" id="UP000652681"/>
    </source>
</evidence>